<feature type="region of interest" description="Disordered" evidence="1">
    <location>
        <begin position="35"/>
        <end position="59"/>
    </location>
</feature>
<proteinExistence type="predicted"/>
<name>A0A6P1NRS8_9MICC</name>
<evidence type="ECO:0000256" key="2">
    <source>
        <dbReference type="SAM" id="Phobius"/>
    </source>
</evidence>
<evidence type="ECO:0000256" key="1">
    <source>
        <dbReference type="SAM" id="MobiDB-lite"/>
    </source>
</evidence>
<evidence type="ECO:0000313" key="3">
    <source>
        <dbReference type="EMBL" id="QHK21477.1"/>
    </source>
</evidence>
<dbReference type="KEGG" id="psey:GU243_19240"/>
<keyword evidence="2" id="KW-0472">Membrane</keyword>
<accession>A0A6P1NRS8</accession>
<keyword evidence="2" id="KW-1133">Transmembrane helix</keyword>
<protein>
    <submittedName>
        <fullName evidence="3">Uncharacterized protein</fullName>
    </submittedName>
</protein>
<dbReference type="EMBL" id="CP047898">
    <property type="protein sequence ID" value="QHK21477.1"/>
    <property type="molecule type" value="Genomic_DNA"/>
</dbReference>
<feature type="transmembrane region" description="Helical" evidence="2">
    <location>
        <begin position="6"/>
        <end position="28"/>
    </location>
</feature>
<dbReference type="AlphaFoldDB" id="A0A6P1NRS8"/>
<dbReference type="Proteomes" id="UP000464186">
    <property type="component" value="Chromosome"/>
</dbReference>
<reference evidence="3 4" key="1">
    <citation type="submission" date="2020-01" db="EMBL/GenBank/DDBJ databases">
        <title>Pseudarthrobacter psychrotolerans sp. nov., isolated from antarctic soil.</title>
        <authorList>
            <person name="Shin Y."/>
            <person name="Park W."/>
        </authorList>
    </citation>
    <scope>NUCLEOTIDE SEQUENCE [LARGE SCALE GENOMIC DNA]</scope>
    <source>
        <strain evidence="3 4">YJ56</strain>
    </source>
</reference>
<organism evidence="3 4">
    <name type="scientific">Pseudarthrobacter psychrotolerans</name>
    <dbReference type="NCBI Taxonomy" id="2697569"/>
    <lineage>
        <taxon>Bacteria</taxon>
        <taxon>Bacillati</taxon>
        <taxon>Actinomycetota</taxon>
        <taxon>Actinomycetes</taxon>
        <taxon>Micrococcales</taxon>
        <taxon>Micrococcaceae</taxon>
        <taxon>Pseudarthrobacter</taxon>
    </lineage>
</organism>
<keyword evidence="2" id="KW-0812">Transmembrane</keyword>
<evidence type="ECO:0000313" key="4">
    <source>
        <dbReference type="Proteomes" id="UP000464186"/>
    </source>
</evidence>
<sequence>MFGTMEAVIVFLVVVALLAIAGTIVAVLRDGRGHMPPEPSHRPWSADELPSSPYVSRSF</sequence>
<feature type="compositionally biased region" description="Basic and acidic residues" evidence="1">
    <location>
        <begin position="35"/>
        <end position="45"/>
    </location>
</feature>
<gene>
    <name evidence="3" type="ORF">GU243_19240</name>
</gene>
<keyword evidence="4" id="KW-1185">Reference proteome</keyword>